<dbReference type="InterPro" id="IPR036388">
    <property type="entry name" value="WH-like_DNA-bd_sf"/>
</dbReference>
<dbReference type="CDD" id="cd00383">
    <property type="entry name" value="trans_reg_C"/>
    <property type="match status" value="1"/>
</dbReference>
<dbReference type="GO" id="GO:0005829">
    <property type="term" value="C:cytosol"/>
    <property type="evidence" value="ECO:0007669"/>
    <property type="project" value="TreeGrafter"/>
</dbReference>
<evidence type="ECO:0000256" key="3">
    <source>
        <dbReference type="PROSITE-ProRule" id="PRU01091"/>
    </source>
</evidence>
<dbReference type="GO" id="GO:0006355">
    <property type="term" value="P:regulation of DNA-templated transcription"/>
    <property type="evidence" value="ECO:0007669"/>
    <property type="project" value="InterPro"/>
</dbReference>
<protein>
    <submittedName>
        <fullName evidence="7">DNA-binding response regulator, OmpR family, contains REC and winged-helix (WHTH) domain</fullName>
    </submittedName>
</protein>
<dbReference type="GO" id="GO:0000976">
    <property type="term" value="F:transcription cis-regulatory region binding"/>
    <property type="evidence" value="ECO:0007669"/>
    <property type="project" value="TreeGrafter"/>
</dbReference>
<feature type="domain" description="Response regulatory" evidence="4">
    <location>
        <begin position="10"/>
        <end position="128"/>
    </location>
</feature>
<dbReference type="GO" id="GO:0000156">
    <property type="term" value="F:phosphorelay response regulator activity"/>
    <property type="evidence" value="ECO:0007669"/>
    <property type="project" value="TreeGrafter"/>
</dbReference>
<dbReference type="PROSITE" id="PS51755">
    <property type="entry name" value="OMPR_PHOB"/>
    <property type="match status" value="1"/>
</dbReference>
<name>A0AAN4UNY1_9RHOB</name>
<keyword evidence="1 3" id="KW-0238">DNA-binding</keyword>
<dbReference type="SUPFAM" id="SSF46894">
    <property type="entry name" value="C-terminal effector domain of the bipartite response regulators"/>
    <property type="match status" value="1"/>
</dbReference>
<evidence type="ECO:0000313" key="6">
    <source>
        <dbReference type="EMBL" id="GHD99222.1"/>
    </source>
</evidence>
<dbReference type="EMBL" id="BNAB01000002">
    <property type="protein sequence ID" value="GHD99222.1"/>
    <property type="molecule type" value="Genomic_DNA"/>
</dbReference>
<dbReference type="PROSITE" id="PS50110">
    <property type="entry name" value="RESPONSE_REGULATORY"/>
    <property type="match status" value="1"/>
</dbReference>
<dbReference type="RefSeq" id="WP_051646026.1">
    <property type="nucleotide sequence ID" value="NZ_BNAB01000002.1"/>
</dbReference>
<feature type="DNA-binding region" description="OmpR/PhoB-type" evidence="3">
    <location>
        <begin position="138"/>
        <end position="238"/>
    </location>
</feature>
<accession>A0AAN4UNY1</accession>
<evidence type="ECO:0000313" key="9">
    <source>
        <dbReference type="Proteomes" id="UP000634647"/>
    </source>
</evidence>
<sequence length="245" mass="26980">MQNNAGAEPKAFVFASDPDERRDLQIFLRRSCGFIVDGGEIRPAAALLREPLFDPQPRLMVISGQSCPDTALGLLHDLRAAGLRSFILYLASSGTLDEAGDAFAAGADDVQRAPLTLRELGLRLRARLGVKFSQTGGRGSETVPQVLIDRDNRLHAAGLSQSVRLTRAEAELMAVLIRSGGEIVSRDELARQIGQAEWEYGDRRYDVHVANIRKKLHKAFGGRYALRSIRFKGYVFCEEVQAESV</sequence>
<evidence type="ECO:0000313" key="7">
    <source>
        <dbReference type="EMBL" id="SDW31089.1"/>
    </source>
</evidence>
<dbReference type="PANTHER" id="PTHR48111">
    <property type="entry name" value="REGULATOR OF RPOS"/>
    <property type="match status" value="1"/>
</dbReference>
<evidence type="ECO:0000256" key="2">
    <source>
        <dbReference type="PROSITE-ProRule" id="PRU00169"/>
    </source>
</evidence>
<dbReference type="EMBL" id="FNOB01000002">
    <property type="protein sequence ID" value="SDW31089.1"/>
    <property type="molecule type" value="Genomic_DNA"/>
</dbReference>
<dbReference type="Pfam" id="PF00486">
    <property type="entry name" value="Trans_reg_C"/>
    <property type="match status" value="1"/>
</dbReference>
<dbReference type="Proteomes" id="UP000199541">
    <property type="component" value="Unassembled WGS sequence"/>
</dbReference>
<dbReference type="InterPro" id="IPR001867">
    <property type="entry name" value="OmpR/PhoB-type_DNA-bd"/>
</dbReference>
<dbReference type="SMART" id="SM00862">
    <property type="entry name" value="Trans_reg_C"/>
    <property type="match status" value="1"/>
</dbReference>
<dbReference type="Proteomes" id="UP000634647">
    <property type="component" value="Unassembled WGS sequence"/>
</dbReference>
<comment type="caution">
    <text evidence="2">Lacks conserved residue(s) required for the propagation of feature annotation.</text>
</comment>
<evidence type="ECO:0000313" key="8">
    <source>
        <dbReference type="Proteomes" id="UP000199541"/>
    </source>
</evidence>
<reference evidence="7 8" key="2">
    <citation type="submission" date="2016-10" db="EMBL/GenBank/DDBJ databases">
        <authorList>
            <person name="Varghese N."/>
            <person name="Submissions S."/>
        </authorList>
    </citation>
    <scope>NUCLEOTIDE SEQUENCE [LARGE SCALE GENOMIC DNA]</scope>
    <source>
        <strain evidence="7 8">DSM 24802</strain>
    </source>
</reference>
<dbReference type="InterPro" id="IPR011006">
    <property type="entry name" value="CheY-like_superfamily"/>
</dbReference>
<dbReference type="InterPro" id="IPR001789">
    <property type="entry name" value="Sig_transdc_resp-reg_receiver"/>
</dbReference>
<dbReference type="PANTHER" id="PTHR48111:SF56">
    <property type="entry name" value="TETRATHIONATE RESPONSE REGULATORY PROTEIN TTRR"/>
    <property type="match status" value="1"/>
</dbReference>
<dbReference type="SUPFAM" id="SSF52172">
    <property type="entry name" value="CheY-like"/>
    <property type="match status" value="1"/>
</dbReference>
<proteinExistence type="predicted"/>
<feature type="domain" description="OmpR/PhoB-type" evidence="5">
    <location>
        <begin position="138"/>
        <end position="238"/>
    </location>
</feature>
<organism evidence="6 9">
    <name type="scientific">Allgaiera indica</name>
    <dbReference type="NCBI Taxonomy" id="765699"/>
    <lineage>
        <taxon>Bacteria</taxon>
        <taxon>Pseudomonadati</taxon>
        <taxon>Pseudomonadota</taxon>
        <taxon>Alphaproteobacteria</taxon>
        <taxon>Rhodobacterales</taxon>
        <taxon>Paracoccaceae</taxon>
        <taxon>Allgaiera</taxon>
    </lineage>
</organism>
<reference evidence="6" key="1">
    <citation type="journal article" date="2014" name="Int. J. Syst. Evol. Microbiol.">
        <title>Complete genome sequence of Corynebacterium casei LMG S-19264T (=DSM 44701T), isolated from a smear-ripened cheese.</title>
        <authorList>
            <consortium name="US DOE Joint Genome Institute (JGI-PGF)"/>
            <person name="Walter F."/>
            <person name="Albersmeier A."/>
            <person name="Kalinowski J."/>
            <person name="Ruckert C."/>
        </authorList>
    </citation>
    <scope>NUCLEOTIDE SEQUENCE</scope>
    <source>
        <strain evidence="6">CGMCC 1.10859</strain>
    </source>
</reference>
<reference evidence="6" key="3">
    <citation type="submission" date="2023-06" db="EMBL/GenBank/DDBJ databases">
        <authorList>
            <person name="Sun Q."/>
            <person name="Zhou Y."/>
        </authorList>
    </citation>
    <scope>NUCLEOTIDE SEQUENCE</scope>
    <source>
        <strain evidence="6">CGMCC 1.10859</strain>
    </source>
</reference>
<evidence type="ECO:0000256" key="1">
    <source>
        <dbReference type="ARBA" id="ARBA00023125"/>
    </source>
</evidence>
<dbReference type="InterPro" id="IPR016032">
    <property type="entry name" value="Sig_transdc_resp-reg_C-effctor"/>
</dbReference>
<evidence type="ECO:0000259" key="5">
    <source>
        <dbReference type="PROSITE" id="PS51755"/>
    </source>
</evidence>
<keyword evidence="8" id="KW-1185">Reference proteome</keyword>
<dbReference type="InterPro" id="IPR039420">
    <property type="entry name" value="WalR-like"/>
</dbReference>
<dbReference type="GO" id="GO:0032993">
    <property type="term" value="C:protein-DNA complex"/>
    <property type="evidence" value="ECO:0007669"/>
    <property type="project" value="TreeGrafter"/>
</dbReference>
<comment type="caution">
    <text evidence="6">The sequence shown here is derived from an EMBL/GenBank/DDBJ whole genome shotgun (WGS) entry which is preliminary data.</text>
</comment>
<gene>
    <name evidence="6" type="ORF">GCM10008024_05740</name>
    <name evidence="7" type="ORF">SAMN05444006_102301</name>
</gene>
<dbReference type="AlphaFoldDB" id="A0AAN4UNY1"/>
<dbReference type="Gene3D" id="1.10.10.10">
    <property type="entry name" value="Winged helix-like DNA-binding domain superfamily/Winged helix DNA-binding domain"/>
    <property type="match status" value="1"/>
</dbReference>
<evidence type="ECO:0000259" key="4">
    <source>
        <dbReference type="PROSITE" id="PS50110"/>
    </source>
</evidence>